<keyword evidence="1" id="KW-0472">Membrane</keyword>
<accession>A0A2A4G756</accession>
<feature type="transmembrane region" description="Helical" evidence="1">
    <location>
        <begin position="18"/>
        <end position="36"/>
    </location>
</feature>
<comment type="caution">
    <text evidence="2">The sequence shown here is derived from an EMBL/GenBank/DDBJ whole genome shotgun (WGS) entry which is preliminary data.</text>
</comment>
<feature type="transmembrane region" description="Helical" evidence="1">
    <location>
        <begin position="104"/>
        <end position="123"/>
    </location>
</feature>
<evidence type="ECO:0000313" key="2">
    <source>
        <dbReference type="EMBL" id="PCE63784.1"/>
    </source>
</evidence>
<keyword evidence="1" id="KW-0812">Transmembrane</keyword>
<protein>
    <submittedName>
        <fullName evidence="2">Uncharacterized protein</fullName>
    </submittedName>
</protein>
<reference evidence="2 3" key="1">
    <citation type="submission" date="2017-04" db="EMBL/GenBank/DDBJ databases">
        <title>A new member of the family Flavobacteriaceae isolated from ascidians.</title>
        <authorList>
            <person name="Chen L."/>
        </authorList>
    </citation>
    <scope>NUCLEOTIDE SEQUENCE [LARGE SCALE GENOMIC DNA]</scope>
    <source>
        <strain evidence="2 3">HQA918</strain>
    </source>
</reference>
<keyword evidence="3" id="KW-1185">Reference proteome</keyword>
<dbReference type="AlphaFoldDB" id="A0A2A4G756"/>
<evidence type="ECO:0000313" key="3">
    <source>
        <dbReference type="Proteomes" id="UP000219559"/>
    </source>
</evidence>
<dbReference type="Proteomes" id="UP000219559">
    <property type="component" value="Unassembled WGS sequence"/>
</dbReference>
<proteinExistence type="predicted"/>
<dbReference type="EMBL" id="NBWU01000004">
    <property type="protein sequence ID" value="PCE63784.1"/>
    <property type="molecule type" value="Genomic_DNA"/>
</dbReference>
<gene>
    <name evidence="2" type="ORF">B7P33_10960</name>
</gene>
<organism evidence="2 3">
    <name type="scientific">Sediminicola luteus</name>
    <dbReference type="NCBI Taxonomy" id="319238"/>
    <lineage>
        <taxon>Bacteria</taxon>
        <taxon>Pseudomonadati</taxon>
        <taxon>Bacteroidota</taxon>
        <taxon>Flavobacteriia</taxon>
        <taxon>Flavobacteriales</taxon>
        <taxon>Flavobacteriaceae</taxon>
        <taxon>Sediminicola</taxon>
    </lineage>
</organism>
<dbReference type="OrthoDB" id="7868084at2"/>
<feature type="transmembrane region" description="Helical" evidence="1">
    <location>
        <begin position="48"/>
        <end position="67"/>
    </location>
</feature>
<keyword evidence="1" id="KW-1133">Transmembrane helix</keyword>
<sequence length="169" mass="19105">MEFIQHSLNWVKGEITEAWIMAFFGALLICCSALLWRYGQTPYTKALVIPLLLVGLLPCLMGIYGALNNQKNIANYEKRWQDNKQQFVLEERERVQGFDEIFKYSYPAAFLLTIGGAILFFVLGTANGKAISLALMILGVMAYLIDYFAAERAAIYLEHIHSALQLTIS</sequence>
<feature type="transmembrane region" description="Helical" evidence="1">
    <location>
        <begin position="130"/>
        <end position="150"/>
    </location>
</feature>
<dbReference type="RefSeq" id="WP_097442500.1">
    <property type="nucleotide sequence ID" value="NZ_NBWU01000004.1"/>
</dbReference>
<evidence type="ECO:0000256" key="1">
    <source>
        <dbReference type="SAM" id="Phobius"/>
    </source>
</evidence>
<name>A0A2A4G756_9FLAO</name>